<keyword evidence="11" id="KW-0460">Magnesium</keyword>
<evidence type="ECO:0000256" key="4">
    <source>
        <dbReference type="ARBA" id="ARBA00012119"/>
    </source>
</evidence>
<dbReference type="PANTHER" id="PTHR45769">
    <property type="entry name" value="ADENOSINE KINASE"/>
    <property type="match status" value="1"/>
</dbReference>
<evidence type="ECO:0000256" key="7">
    <source>
        <dbReference type="ARBA" id="ARBA00022741"/>
    </source>
</evidence>
<feature type="active site" description="Proton acceptor" evidence="10">
    <location>
        <position position="130"/>
    </location>
</feature>
<dbReference type="EMBL" id="MIGC01001842">
    <property type="protein sequence ID" value="PHJ22065.1"/>
    <property type="molecule type" value="Genomic_DNA"/>
</dbReference>
<organism evidence="14 15">
    <name type="scientific">Cystoisospora suis</name>
    <dbReference type="NCBI Taxonomy" id="483139"/>
    <lineage>
        <taxon>Eukaryota</taxon>
        <taxon>Sar</taxon>
        <taxon>Alveolata</taxon>
        <taxon>Apicomplexa</taxon>
        <taxon>Conoidasida</taxon>
        <taxon>Coccidia</taxon>
        <taxon>Eucoccidiorida</taxon>
        <taxon>Eimeriorina</taxon>
        <taxon>Sarcocystidae</taxon>
        <taxon>Cystoisospora</taxon>
    </lineage>
</organism>
<keyword evidence="6 11" id="KW-0660">Purine salvage</keyword>
<evidence type="ECO:0000256" key="3">
    <source>
        <dbReference type="ARBA" id="ARBA00010688"/>
    </source>
</evidence>
<proteinExistence type="inferred from homology"/>
<sequence>MLSMTNIVIGNHEEFEILARVQGVIPPPREEEEKDSHMRGSKKEGDAKSDIDRAYEICEGVLNLMKASSTSASTTNGLHASPVVKIALMTRGREPVIFCQLKSDGEIVRGKEEVPDVPAEKVVDTNGAGDAFAGGFMLAFVQGKSIKESAALGICAAANVIQHEGFAYSLDDICAV</sequence>
<dbReference type="InterPro" id="IPR002173">
    <property type="entry name" value="Carboh/pur_kinase_PfkB_CS"/>
</dbReference>
<evidence type="ECO:0000256" key="8">
    <source>
        <dbReference type="ARBA" id="ARBA00022777"/>
    </source>
</evidence>
<comment type="cofactor">
    <cofactor evidence="1 11">
        <name>Mg(2+)</name>
        <dbReference type="ChEBI" id="CHEBI:18420"/>
    </cofactor>
</comment>
<dbReference type="SUPFAM" id="SSF53613">
    <property type="entry name" value="Ribokinase-like"/>
    <property type="match status" value="1"/>
</dbReference>
<keyword evidence="7 11" id="KW-0547">Nucleotide-binding</keyword>
<protein>
    <recommendedName>
        <fullName evidence="4 11">Adenosine kinase</fullName>
        <shortName evidence="11">AK</shortName>
        <ecNumber evidence="4 11">2.7.1.20</ecNumber>
    </recommendedName>
    <alternativeName>
        <fullName evidence="11">Adenosine 5'-phosphotransferase</fullName>
    </alternativeName>
</protein>
<name>A0A2C6L2D1_9APIC</name>
<dbReference type="GeneID" id="94427488"/>
<dbReference type="Proteomes" id="UP000221165">
    <property type="component" value="Unassembled WGS sequence"/>
</dbReference>
<reference evidence="14 15" key="1">
    <citation type="journal article" date="2017" name="Int. J. Parasitol.">
        <title>The genome of the protozoan parasite Cystoisospora suis and a reverse vaccinology approach to identify vaccine candidates.</title>
        <authorList>
            <person name="Palmieri N."/>
            <person name="Shrestha A."/>
            <person name="Ruttkowski B."/>
            <person name="Beck T."/>
            <person name="Vogl C."/>
            <person name="Tomley F."/>
            <person name="Blake D.P."/>
            <person name="Joachim A."/>
        </authorList>
    </citation>
    <scope>NUCLEOTIDE SEQUENCE [LARGE SCALE GENOMIC DNA]</scope>
    <source>
        <strain evidence="14 15">Wien I</strain>
    </source>
</reference>
<feature type="region of interest" description="Disordered" evidence="12">
    <location>
        <begin position="24"/>
        <end position="48"/>
    </location>
</feature>
<evidence type="ECO:0000256" key="5">
    <source>
        <dbReference type="ARBA" id="ARBA00022679"/>
    </source>
</evidence>
<keyword evidence="8 11" id="KW-0418">Kinase</keyword>
<dbReference type="OrthoDB" id="432447at2759"/>
<dbReference type="RefSeq" id="XP_067923742.1">
    <property type="nucleotide sequence ID" value="XM_068064277.1"/>
</dbReference>
<evidence type="ECO:0000256" key="12">
    <source>
        <dbReference type="SAM" id="MobiDB-lite"/>
    </source>
</evidence>
<dbReference type="UniPathway" id="UPA00588">
    <property type="reaction ID" value="UER00659"/>
</dbReference>
<dbReference type="InterPro" id="IPR001805">
    <property type="entry name" value="Adenokinase"/>
</dbReference>
<dbReference type="GO" id="GO:0004001">
    <property type="term" value="F:adenosine kinase activity"/>
    <property type="evidence" value="ECO:0007669"/>
    <property type="project" value="UniProtKB-UniRule"/>
</dbReference>
<dbReference type="InterPro" id="IPR011611">
    <property type="entry name" value="PfkB_dom"/>
</dbReference>
<evidence type="ECO:0000256" key="1">
    <source>
        <dbReference type="ARBA" id="ARBA00001946"/>
    </source>
</evidence>
<keyword evidence="9 11" id="KW-0067">ATP-binding</keyword>
<dbReference type="VEuPathDB" id="ToxoDB:CSUI_004082"/>
<dbReference type="AlphaFoldDB" id="A0A2C6L2D1"/>
<dbReference type="GO" id="GO:0005524">
    <property type="term" value="F:ATP binding"/>
    <property type="evidence" value="ECO:0007669"/>
    <property type="project" value="UniProtKB-UniRule"/>
</dbReference>
<evidence type="ECO:0000256" key="6">
    <source>
        <dbReference type="ARBA" id="ARBA00022726"/>
    </source>
</evidence>
<dbReference type="InterPro" id="IPR029056">
    <property type="entry name" value="Ribokinase-like"/>
</dbReference>
<dbReference type="GO" id="GO:0005829">
    <property type="term" value="C:cytosol"/>
    <property type="evidence" value="ECO:0007669"/>
    <property type="project" value="TreeGrafter"/>
</dbReference>
<keyword evidence="5 11" id="KW-0808">Transferase</keyword>
<dbReference type="GO" id="GO:0044209">
    <property type="term" value="P:AMP salvage"/>
    <property type="evidence" value="ECO:0007669"/>
    <property type="project" value="UniProtKB-UniRule"/>
</dbReference>
<dbReference type="PROSITE" id="PS00584">
    <property type="entry name" value="PFKB_KINASES_2"/>
    <property type="match status" value="1"/>
</dbReference>
<accession>A0A2C6L2D1</accession>
<evidence type="ECO:0000259" key="13">
    <source>
        <dbReference type="Pfam" id="PF00294"/>
    </source>
</evidence>
<comment type="function">
    <text evidence="11">ATP dependent phosphorylation of adenosine and other related nucleoside analogs to monophosphate derivatives.</text>
</comment>
<evidence type="ECO:0000256" key="2">
    <source>
        <dbReference type="ARBA" id="ARBA00004801"/>
    </source>
</evidence>
<comment type="catalytic activity">
    <reaction evidence="11">
        <text>adenosine + ATP = AMP + ADP + H(+)</text>
        <dbReference type="Rhea" id="RHEA:20824"/>
        <dbReference type="ChEBI" id="CHEBI:15378"/>
        <dbReference type="ChEBI" id="CHEBI:16335"/>
        <dbReference type="ChEBI" id="CHEBI:30616"/>
        <dbReference type="ChEBI" id="CHEBI:456215"/>
        <dbReference type="ChEBI" id="CHEBI:456216"/>
        <dbReference type="EC" id="2.7.1.20"/>
    </reaction>
</comment>
<feature type="compositionally biased region" description="Basic and acidic residues" evidence="12">
    <location>
        <begin position="28"/>
        <end position="48"/>
    </location>
</feature>
<comment type="similarity">
    <text evidence="3 11">Belongs to the carbohydrate kinase PfkB family.</text>
</comment>
<dbReference type="Pfam" id="PF00294">
    <property type="entry name" value="PfkB"/>
    <property type="match status" value="1"/>
</dbReference>
<dbReference type="GO" id="GO:0006144">
    <property type="term" value="P:purine nucleobase metabolic process"/>
    <property type="evidence" value="ECO:0007669"/>
    <property type="project" value="TreeGrafter"/>
</dbReference>
<evidence type="ECO:0000313" key="15">
    <source>
        <dbReference type="Proteomes" id="UP000221165"/>
    </source>
</evidence>
<evidence type="ECO:0000313" key="14">
    <source>
        <dbReference type="EMBL" id="PHJ22065.1"/>
    </source>
</evidence>
<gene>
    <name evidence="14" type="ORF">CSUI_004082</name>
</gene>
<comment type="caution">
    <text evidence="14">The sequence shown here is derived from an EMBL/GenBank/DDBJ whole genome shotgun (WGS) entry which is preliminary data.</text>
</comment>
<dbReference type="GO" id="GO:0005634">
    <property type="term" value="C:nucleus"/>
    <property type="evidence" value="ECO:0007669"/>
    <property type="project" value="TreeGrafter"/>
</dbReference>
<comment type="pathway">
    <text evidence="2 11">Purine metabolism; AMP biosynthesis via salvage pathway; AMP from adenosine: step 1/1.</text>
</comment>
<dbReference type="Gene3D" id="3.40.1190.20">
    <property type="match status" value="1"/>
</dbReference>
<dbReference type="GO" id="GO:0006166">
    <property type="term" value="P:purine ribonucleoside salvage"/>
    <property type="evidence" value="ECO:0007669"/>
    <property type="project" value="UniProtKB-KW"/>
</dbReference>
<dbReference type="EC" id="2.7.1.20" evidence="4 11"/>
<dbReference type="PANTHER" id="PTHR45769:SF3">
    <property type="entry name" value="ADENOSINE KINASE"/>
    <property type="match status" value="1"/>
</dbReference>
<keyword evidence="15" id="KW-1185">Reference proteome</keyword>
<evidence type="ECO:0000256" key="10">
    <source>
        <dbReference type="PIRSR" id="PIRSR601805-1"/>
    </source>
</evidence>
<evidence type="ECO:0000256" key="9">
    <source>
        <dbReference type="ARBA" id="ARBA00022840"/>
    </source>
</evidence>
<evidence type="ECO:0000256" key="11">
    <source>
        <dbReference type="RuleBase" id="RU368116"/>
    </source>
</evidence>
<feature type="domain" description="Carbohydrate kinase PfkB" evidence="13">
    <location>
        <begin position="79"/>
        <end position="171"/>
    </location>
</feature>